<dbReference type="InParanoid" id="A0A0C3GGU9"/>
<evidence type="ECO:0000313" key="2">
    <source>
        <dbReference type="Proteomes" id="UP000054321"/>
    </source>
</evidence>
<gene>
    <name evidence="1" type="ORF">OIDMADRAFT_21131</name>
</gene>
<reference evidence="1 2" key="1">
    <citation type="submission" date="2014-04" db="EMBL/GenBank/DDBJ databases">
        <authorList>
            <consortium name="DOE Joint Genome Institute"/>
            <person name="Kuo A."/>
            <person name="Martino E."/>
            <person name="Perotto S."/>
            <person name="Kohler A."/>
            <person name="Nagy L.G."/>
            <person name="Floudas D."/>
            <person name="Copeland A."/>
            <person name="Barry K.W."/>
            <person name="Cichocki N."/>
            <person name="Veneault-Fourrey C."/>
            <person name="LaButti K."/>
            <person name="Lindquist E.A."/>
            <person name="Lipzen A."/>
            <person name="Lundell T."/>
            <person name="Morin E."/>
            <person name="Murat C."/>
            <person name="Sun H."/>
            <person name="Tunlid A."/>
            <person name="Henrissat B."/>
            <person name="Grigoriev I.V."/>
            <person name="Hibbett D.S."/>
            <person name="Martin F."/>
            <person name="Nordberg H.P."/>
            <person name="Cantor M.N."/>
            <person name="Hua S.X."/>
        </authorList>
    </citation>
    <scope>NUCLEOTIDE SEQUENCE [LARGE SCALE GENOMIC DNA]</scope>
    <source>
        <strain evidence="1 2">Zn</strain>
    </source>
</reference>
<dbReference type="Proteomes" id="UP000054321">
    <property type="component" value="Unassembled WGS sequence"/>
</dbReference>
<evidence type="ECO:0000313" key="1">
    <source>
        <dbReference type="EMBL" id="KIM95370.1"/>
    </source>
</evidence>
<sequence length="59" mass="7083">MWKPFESWHMEGSESRVMFKLEHSILDTLQANFQSKLLILAIIVRLAYSRHVVAWLRRI</sequence>
<keyword evidence="2" id="KW-1185">Reference proteome</keyword>
<name>A0A0C3GGU9_OIDMZ</name>
<proteinExistence type="predicted"/>
<organism evidence="1 2">
    <name type="scientific">Oidiodendron maius (strain Zn)</name>
    <dbReference type="NCBI Taxonomy" id="913774"/>
    <lineage>
        <taxon>Eukaryota</taxon>
        <taxon>Fungi</taxon>
        <taxon>Dikarya</taxon>
        <taxon>Ascomycota</taxon>
        <taxon>Pezizomycotina</taxon>
        <taxon>Leotiomycetes</taxon>
        <taxon>Leotiomycetes incertae sedis</taxon>
        <taxon>Myxotrichaceae</taxon>
        <taxon>Oidiodendron</taxon>
    </lineage>
</organism>
<protein>
    <submittedName>
        <fullName evidence="1">Uncharacterized protein</fullName>
    </submittedName>
</protein>
<dbReference type="AlphaFoldDB" id="A0A0C3GGU9"/>
<dbReference type="HOGENOM" id="CLU_2961395_0_0_1"/>
<reference evidence="2" key="2">
    <citation type="submission" date="2015-01" db="EMBL/GenBank/DDBJ databases">
        <title>Evolutionary Origins and Diversification of the Mycorrhizal Mutualists.</title>
        <authorList>
            <consortium name="DOE Joint Genome Institute"/>
            <consortium name="Mycorrhizal Genomics Consortium"/>
            <person name="Kohler A."/>
            <person name="Kuo A."/>
            <person name="Nagy L.G."/>
            <person name="Floudas D."/>
            <person name="Copeland A."/>
            <person name="Barry K.W."/>
            <person name="Cichocki N."/>
            <person name="Veneault-Fourrey C."/>
            <person name="LaButti K."/>
            <person name="Lindquist E.A."/>
            <person name="Lipzen A."/>
            <person name="Lundell T."/>
            <person name="Morin E."/>
            <person name="Murat C."/>
            <person name="Riley R."/>
            <person name="Ohm R."/>
            <person name="Sun H."/>
            <person name="Tunlid A."/>
            <person name="Henrissat B."/>
            <person name="Grigoriev I.V."/>
            <person name="Hibbett D.S."/>
            <person name="Martin F."/>
        </authorList>
    </citation>
    <scope>NUCLEOTIDE SEQUENCE [LARGE SCALE GENOMIC DNA]</scope>
    <source>
        <strain evidence="2">Zn</strain>
    </source>
</reference>
<accession>A0A0C3GGU9</accession>
<dbReference type="EMBL" id="KN832887">
    <property type="protein sequence ID" value="KIM95370.1"/>
    <property type="molecule type" value="Genomic_DNA"/>
</dbReference>